<sequence length="233" mass="24088">MDRKRQRTTLTVAAVAALVPLVAACGSRPAPAGSAGADRPLTGVDWSVDSVTADGTTHRAPDGARVRIGEDGTAEGSLGCNRFTARADLSEGRIRLSEVTSTEMACENTSTEFEGTLSRTLTQGPLTPRAEDGGGLTLTTPAGDTVRLSEERGGGTAAAGLRGNHVRAGATVRDGHITLGRASTTRMMCEDSLMDTEKRLTSLFDGGAAHRVDQRNSPLTSQNGAVVRAGARG</sequence>
<dbReference type="InterPro" id="IPR005184">
    <property type="entry name" value="DUF306_Meta_HslJ"/>
</dbReference>
<dbReference type="Pfam" id="PF03724">
    <property type="entry name" value="META"/>
    <property type="match status" value="2"/>
</dbReference>
<dbReference type="PANTHER" id="PTHR35535">
    <property type="entry name" value="HEAT SHOCK PROTEIN HSLJ"/>
    <property type="match status" value="1"/>
</dbReference>
<protein>
    <submittedName>
        <fullName evidence="4">META domain-containing protein</fullName>
    </submittedName>
</protein>
<evidence type="ECO:0000256" key="1">
    <source>
        <dbReference type="SAM" id="MobiDB-lite"/>
    </source>
</evidence>
<dbReference type="InterPro" id="IPR038670">
    <property type="entry name" value="HslJ-like_sf"/>
</dbReference>
<dbReference type="InterPro" id="IPR053147">
    <property type="entry name" value="Hsp_HslJ-like"/>
</dbReference>
<feature type="domain" description="DUF306" evidence="3">
    <location>
        <begin position="159"/>
        <end position="226"/>
    </location>
</feature>
<evidence type="ECO:0000259" key="3">
    <source>
        <dbReference type="Pfam" id="PF03724"/>
    </source>
</evidence>
<organism evidence="4 5">
    <name type="scientific">Streptomyces tagetis</name>
    <dbReference type="NCBI Taxonomy" id="2820809"/>
    <lineage>
        <taxon>Bacteria</taxon>
        <taxon>Bacillati</taxon>
        <taxon>Actinomycetota</taxon>
        <taxon>Actinomycetes</taxon>
        <taxon>Kitasatosporales</taxon>
        <taxon>Streptomycetaceae</taxon>
        <taxon>Streptomyces</taxon>
    </lineage>
</organism>
<dbReference type="PANTHER" id="PTHR35535:SF2">
    <property type="entry name" value="DUF306 DOMAIN-CONTAINING PROTEIN"/>
    <property type="match status" value="1"/>
</dbReference>
<dbReference type="EMBL" id="JAGPNL010000003">
    <property type="protein sequence ID" value="MBQ0827901.1"/>
    <property type="molecule type" value="Genomic_DNA"/>
</dbReference>
<feature type="signal peptide" evidence="2">
    <location>
        <begin position="1"/>
        <end position="32"/>
    </location>
</feature>
<comment type="caution">
    <text evidence="4">The sequence shown here is derived from an EMBL/GenBank/DDBJ whole genome shotgun (WGS) entry which is preliminary data.</text>
</comment>
<gene>
    <name evidence="4" type="ORF">J5Y05_15520</name>
</gene>
<feature type="compositionally biased region" description="Polar residues" evidence="1">
    <location>
        <begin position="215"/>
        <end position="224"/>
    </location>
</feature>
<accession>A0A940XK28</accession>
<evidence type="ECO:0000313" key="4">
    <source>
        <dbReference type="EMBL" id="MBQ0827901.1"/>
    </source>
</evidence>
<proteinExistence type="predicted"/>
<dbReference type="PROSITE" id="PS51257">
    <property type="entry name" value="PROKAR_LIPOPROTEIN"/>
    <property type="match status" value="1"/>
</dbReference>
<name>A0A940XK28_9ACTN</name>
<keyword evidence="5" id="KW-1185">Reference proteome</keyword>
<dbReference type="Proteomes" id="UP000677875">
    <property type="component" value="Unassembled WGS sequence"/>
</dbReference>
<dbReference type="Gene3D" id="2.40.128.270">
    <property type="match status" value="2"/>
</dbReference>
<feature type="domain" description="DUF306" evidence="3">
    <location>
        <begin position="39"/>
        <end position="146"/>
    </location>
</feature>
<evidence type="ECO:0000256" key="2">
    <source>
        <dbReference type="SAM" id="SignalP"/>
    </source>
</evidence>
<feature type="chain" id="PRO_5036932759" evidence="2">
    <location>
        <begin position="33"/>
        <end position="233"/>
    </location>
</feature>
<keyword evidence="2" id="KW-0732">Signal</keyword>
<dbReference type="AlphaFoldDB" id="A0A940XK28"/>
<dbReference type="RefSeq" id="WP_210872654.1">
    <property type="nucleotide sequence ID" value="NZ_JAGPNL010000003.1"/>
</dbReference>
<evidence type="ECO:0000313" key="5">
    <source>
        <dbReference type="Proteomes" id="UP000677875"/>
    </source>
</evidence>
<feature type="region of interest" description="Disordered" evidence="1">
    <location>
        <begin position="213"/>
        <end position="233"/>
    </location>
</feature>
<reference evidence="4" key="1">
    <citation type="submission" date="2021-04" db="EMBL/GenBank/DDBJ databases">
        <title>Genome seq and assembly of Streptomyces sp. RG38.</title>
        <authorList>
            <person name="Chhetri G."/>
        </authorList>
    </citation>
    <scope>NUCLEOTIDE SEQUENCE</scope>
    <source>
        <strain evidence="4">RG38</strain>
    </source>
</reference>